<dbReference type="Gene3D" id="3.40.960.10">
    <property type="entry name" value="VSR Endonuclease"/>
    <property type="match status" value="1"/>
</dbReference>
<comment type="caution">
    <text evidence="2">The sequence shown here is derived from an EMBL/GenBank/DDBJ whole genome shotgun (WGS) entry which is preliminary data.</text>
</comment>
<reference evidence="3" key="1">
    <citation type="journal article" date="2019" name="Int. J. Syst. Evol. Microbiol.">
        <title>The Global Catalogue of Microorganisms (GCM) 10K type strain sequencing project: providing services to taxonomists for standard genome sequencing and annotation.</title>
        <authorList>
            <consortium name="The Broad Institute Genomics Platform"/>
            <consortium name="The Broad Institute Genome Sequencing Center for Infectious Disease"/>
            <person name="Wu L."/>
            <person name="Ma J."/>
        </authorList>
    </citation>
    <scope>NUCLEOTIDE SEQUENCE [LARGE SCALE GENOMIC DNA]</scope>
    <source>
        <strain evidence="3">CGMCC 1.12778</strain>
    </source>
</reference>
<dbReference type="InterPro" id="IPR007569">
    <property type="entry name" value="DUF559"/>
</dbReference>
<evidence type="ECO:0000313" key="3">
    <source>
        <dbReference type="Proteomes" id="UP000643279"/>
    </source>
</evidence>
<feature type="domain" description="DUF559" evidence="1">
    <location>
        <begin position="110"/>
        <end position="174"/>
    </location>
</feature>
<gene>
    <name evidence="2" type="ORF">GCM10007170_07660</name>
</gene>
<name>A0ABQ2AHR9_9MICC</name>
<evidence type="ECO:0000259" key="1">
    <source>
        <dbReference type="Pfam" id="PF04480"/>
    </source>
</evidence>
<evidence type="ECO:0000313" key="2">
    <source>
        <dbReference type="EMBL" id="GGH91456.1"/>
    </source>
</evidence>
<protein>
    <recommendedName>
        <fullName evidence="1">DUF559 domain-containing protein</fullName>
    </recommendedName>
</protein>
<dbReference type="EMBL" id="BMFW01000002">
    <property type="protein sequence ID" value="GGH91456.1"/>
    <property type="molecule type" value="Genomic_DNA"/>
</dbReference>
<sequence length="185" mass="20559">MPGTLTHGRIVHPVHPWLPVAGLADVLIHALHCLPLLEALVMVQCAAQRGDVTVDFLRRKLPGNRNARARSVLDYVVVRADSILEVLANYHFRRAGLHVRRHVELQGVGEVDFVIEDLLVVETDGTTHLEAKQVKKDRVRNNAAVVGGRLCLRFGYADVVHHPEQMVAQVLAVLEQSRRGAFSAR</sequence>
<dbReference type="Pfam" id="PF04480">
    <property type="entry name" value="DUF559"/>
    <property type="match status" value="1"/>
</dbReference>
<dbReference type="RefSeq" id="WP_229748308.1">
    <property type="nucleotide sequence ID" value="NZ_BMFW01000002.1"/>
</dbReference>
<proteinExistence type="predicted"/>
<accession>A0ABQ2AHR9</accession>
<organism evidence="2 3">
    <name type="scientific">Arthrobacter liuii</name>
    <dbReference type="NCBI Taxonomy" id="1476996"/>
    <lineage>
        <taxon>Bacteria</taxon>
        <taxon>Bacillati</taxon>
        <taxon>Actinomycetota</taxon>
        <taxon>Actinomycetes</taxon>
        <taxon>Micrococcales</taxon>
        <taxon>Micrococcaceae</taxon>
        <taxon>Arthrobacter</taxon>
    </lineage>
</organism>
<dbReference type="Proteomes" id="UP000643279">
    <property type="component" value="Unassembled WGS sequence"/>
</dbReference>
<keyword evidence="3" id="KW-1185">Reference proteome</keyword>